<gene>
    <name evidence="9" type="ORF">C7U56_02345</name>
</gene>
<sequence length="471" mass="50999">MNTIINLIEKTYYFLWGDWIHLPLPGGTTINLPLLVLLLVPTGIFCTIRTRFLQIRMLPDMLRALLEKAETGHKGGSLSALQALIVSTATRVGMGNLVGIVAALSAGGAGALFWMWVTALLGSATAFIEATLAQLHKQPDPLYGGYRGGPAYYIHDWINSKRQKQGTPVSKKNLLSVLFAFSGLICWCGISQVISNSVTSSFKNAFGIPPIYSCLFLVFLAAVIVLRKNASVRVLDLLVPIMAGIYIILTLFLIIVNFRQLPGVFARVFEEALGLRQAIAGGFGAVLMNGVKRGLFSNEAGSGSAPCAAATAETSHPAKVGLMQAMGVFIDTLLCTCTAMIMLLVPADKISGLEGMDLLQAAMSWHFGELGVIFIAVILWLFSFTTFIGILFYARSNVSYLFGDTWAAQTAYKILALIMMFVGGLTAYTFVWDLGDVGVGLMTVFNLIALIPMSKEALVSLRDYEAKYKKS</sequence>
<evidence type="ECO:0000256" key="4">
    <source>
        <dbReference type="ARBA" id="ARBA00022475"/>
    </source>
</evidence>
<keyword evidence="7 8" id="KW-0472">Membrane</keyword>
<feature type="transmembrane region" description="Helical" evidence="8">
    <location>
        <begin position="97"/>
        <end position="117"/>
    </location>
</feature>
<dbReference type="PROSITE" id="PS00873">
    <property type="entry name" value="NA_ALANINE_SYMP"/>
    <property type="match status" value="1"/>
</dbReference>
<dbReference type="PANTHER" id="PTHR30330">
    <property type="entry name" value="AGSS FAMILY TRANSPORTER, SODIUM-ALANINE"/>
    <property type="match status" value="1"/>
</dbReference>
<keyword evidence="5 8" id="KW-0812">Transmembrane</keyword>
<evidence type="ECO:0000256" key="5">
    <source>
        <dbReference type="ARBA" id="ARBA00022692"/>
    </source>
</evidence>
<keyword evidence="10" id="KW-1185">Reference proteome</keyword>
<proteinExistence type="inferred from homology"/>
<evidence type="ECO:0000313" key="9">
    <source>
        <dbReference type="EMBL" id="PST38806.1"/>
    </source>
</evidence>
<evidence type="ECO:0000256" key="6">
    <source>
        <dbReference type="ARBA" id="ARBA00022989"/>
    </source>
</evidence>
<keyword evidence="4 8" id="KW-1003">Cell membrane</keyword>
<dbReference type="AlphaFoldDB" id="A0A2T3FU48"/>
<evidence type="ECO:0000256" key="8">
    <source>
        <dbReference type="RuleBase" id="RU363064"/>
    </source>
</evidence>
<feature type="transmembrane region" description="Helical" evidence="8">
    <location>
        <begin position="237"/>
        <end position="258"/>
    </location>
</feature>
<feature type="transmembrane region" description="Helical" evidence="8">
    <location>
        <begin position="414"/>
        <end position="431"/>
    </location>
</feature>
<protein>
    <submittedName>
        <fullName evidence="9">Amino acid carrier protein</fullName>
    </submittedName>
</protein>
<dbReference type="InterPro" id="IPR001463">
    <property type="entry name" value="Na/Ala_symport"/>
</dbReference>
<comment type="subcellular location">
    <subcellularLocation>
        <location evidence="1 8">Cell membrane</location>
        <topology evidence="1 8">Multi-pass membrane protein</topology>
    </subcellularLocation>
</comment>
<evidence type="ECO:0000256" key="7">
    <source>
        <dbReference type="ARBA" id="ARBA00023136"/>
    </source>
</evidence>
<feature type="transmembrane region" description="Helical" evidence="8">
    <location>
        <begin position="30"/>
        <end position="48"/>
    </location>
</feature>
<dbReference type="NCBIfam" id="TIGR00835">
    <property type="entry name" value="agcS"/>
    <property type="match status" value="1"/>
</dbReference>
<keyword evidence="6 8" id="KW-1133">Transmembrane helix</keyword>
<dbReference type="GO" id="GO:0005283">
    <property type="term" value="F:amino acid:sodium symporter activity"/>
    <property type="evidence" value="ECO:0007669"/>
    <property type="project" value="InterPro"/>
</dbReference>
<dbReference type="RefSeq" id="WP_106999981.1">
    <property type="nucleotide sequence ID" value="NZ_JAQDZI010000001.1"/>
</dbReference>
<feature type="transmembrane region" description="Helical" evidence="8">
    <location>
        <begin position="437"/>
        <end position="454"/>
    </location>
</feature>
<evidence type="ECO:0000256" key="3">
    <source>
        <dbReference type="ARBA" id="ARBA00022448"/>
    </source>
</evidence>
<keyword evidence="3 8" id="KW-0813">Transport</keyword>
<feature type="transmembrane region" description="Helical" evidence="8">
    <location>
        <begin position="206"/>
        <end position="225"/>
    </location>
</feature>
<dbReference type="GO" id="GO:0005886">
    <property type="term" value="C:plasma membrane"/>
    <property type="evidence" value="ECO:0007669"/>
    <property type="project" value="UniProtKB-SubCell"/>
</dbReference>
<feature type="transmembrane region" description="Helical" evidence="8">
    <location>
        <begin position="367"/>
        <end position="393"/>
    </location>
</feature>
<dbReference type="Pfam" id="PF01235">
    <property type="entry name" value="Na_Ala_symp"/>
    <property type="match status" value="1"/>
</dbReference>
<evidence type="ECO:0000256" key="1">
    <source>
        <dbReference type="ARBA" id="ARBA00004651"/>
    </source>
</evidence>
<reference evidence="9 10" key="1">
    <citation type="submission" date="2018-03" db="EMBL/GenBank/DDBJ databases">
        <title>Lachnoclostridium SNUG30386 gen.nov., sp.nov., isolated from human faeces.</title>
        <authorList>
            <person name="Seo B."/>
            <person name="Jeon K."/>
            <person name="Ko G."/>
        </authorList>
    </citation>
    <scope>NUCLEOTIDE SEQUENCE [LARGE SCALE GENOMIC DNA]</scope>
    <source>
        <strain evidence="9 10">SNUG30386</strain>
    </source>
</reference>
<dbReference type="PANTHER" id="PTHR30330:SF1">
    <property type="entry name" value="AMINO-ACID CARRIER PROTEIN ALST"/>
    <property type="match status" value="1"/>
</dbReference>
<dbReference type="EMBL" id="PYLO01000001">
    <property type="protein sequence ID" value="PST38806.1"/>
    <property type="molecule type" value="Genomic_DNA"/>
</dbReference>
<accession>A0A2T3FU48</accession>
<feature type="transmembrane region" description="Helical" evidence="8">
    <location>
        <begin position="328"/>
        <end position="347"/>
    </location>
</feature>
<evidence type="ECO:0000256" key="2">
    <source>
        <dbReference type="ARBA" id="ARBA00009261"/>
    </source>
</evidence>
<name>A0A2T3FU48_9CLOT</name>
<evidence type="ECO:0000313" key="10">
    <source>
        <dbReference type="Proteomes" id="UP000241048"/>
    </source>
</evidence>
<dbReference type="Proteomes" id="UP000241048">
    <property type="component" value="Unassembled WGS sequence"/>
</dbReference>
<feature type="transmembrane region" description="Helical" evidence="8">
    <location>
        <begin position="174"/>
        <end position="194"/>
    </location>
</feature>
<dbReference type="PRINTS" id="PR00175">
    <property type="entry name" value="NAALASMPORT"/>
</dbReference>
<organism evidence="9 10">
    <name type="scientific">Clostridium fessum</name>
    <dbReference type="NCBI Taxonomy" id="2126740"/>
    <lineage>
        <taxon>Bacteria</taxon>
        <taxon>Bacillati</taxon>
        <taxon>Bacillota</taxon>
        <taxon>Clostridia</taxon>
        <taxon>Eubacteriales</taxon>
        <taxon>Clostridiaceae</taxon>
        <taxon>Clostridium</taxon>
    </lineage>
</organism>
<comment type="similarity">
    <text evidence="2 8">Belongs to the alanine or glycine:cation symporter (AGCS) (TC 2.A.25) family.</text>
</comment>
<comment type="caution">
    <text evidence="9">The sequence shown here is derived from an EMBL/GenBank/DDBJ whole genome shotgun (WGS) entry which is preliminary data.</text>
</comment>
<keyword evidence="8" id="KW-0769">Symport</keyword>